<accession>A0A5B7B9R1</accession>
<keyword evidence="3 6" id="KW-0106">Calcium</keyword>
<dbReference type="GO" id="GO:0005509">
    <property type="term" value="F:calcium ion binding"/>
    <property type="evidence" value="ECO:0007669"/>
    <property type="project" value="InterPro"/>
</dbReference>
<dbReference type="Gene3D" id="1.10.220.10">
    <property type="entry name" value="Annexin"/>
    <property type="match status" value="3"/>
</dbReference>
<dbReference type="InterPro" id="IPR009118">
    <property type="entry name" value="AnnexinD_plant"/>
</dbReference>
<evidence type="ECO:0000256" key="6">
    <source>
        <dbReference type="PIRSR" id="PIRSR609118-1"/>
    </source>
</evidence>
<dbReference type="GO" id="GO:0001786">
    <property type="term" value="F:phosphatidylserine binding"/>
    <property type="evidence" value="ECO:0007669"/>
    <property type="project" value="TreeGrafter"/>
</dbReference>
<name>A0A5B7B9R1_DAVIN</name>
<dbReference type="EMBL" id="GHES01034367">
    <property type="protein sequence ID" value="MPA64926.1"/>
    <property type="molecule type" value="Transcribed_RNA"/>
</dbReference>
<feature type="binding site" evidence="6">
    <location>
        <position position="25"/>
    </location>
    <ligand>
        <name>Ca(2+)</name>
        <dbReference type="ChEBI" id="CHEBI:29108"/>
        <label>1</label>
    </ligand>
</feature>
<evidence type="ECO:0000313" key="7">
    <source>
        <dbReference type="EMBL" id="MPA64926.1"/>
    </source>
</evidence>
<dbReference type="InterPro" id="IPR018502">
    <property type="entry name" value="Annexin_repeat"/>
</dbReference>
<dbReference type="Pfam" id="PF00191">
    <property type="entry name" value="Annexin"/>
    <property type="match status" value="2"/>
</dbReference>
<dbReference type="GO" id="GO:0005886">
    <property type="term" value="C:plasma membrane"/>
    <property type="evidence" value="ECO:0007669"/>
    <property type="project" value="TreeGrafter"/>
</dbReference>
<dbReference type="GO" id="GO:0005544">
    <property type="term" value="F:calcium-dependent phospholipid binding"/>
    <property type="evidence" value="ECO:0007669"/>
    <property type="project" value="UniProtKB-KW"/>
</dbReference>
<dbReference type="PRINTS" id="PR00196">
    <property type="entry name" value="ANNEXIN"/>
</dbReference>
<dbReference type="SMART" id="SM00335">
    <property type="entry name" value="ANX"/>
    <property type="match status" value="3"/>
</dbReference>
<sequence>MGSSSVQGLKKYELDCQFLHCYVSGNAASNNQKLVEILVSRNLHEFKLILQTYTALYNQDLLCLLSKTQRNNPYSRAAYLRMSESQERDAEMMRNSLYGGSVNLNILIEIACTRSSLELQSIKQAYCSRYNSNIEQDVSLKVNGGFKEILLAILKSCRNYSGKVDMSMAMCDAKTLYEAMESGKVVDQKTIISLISQRNTGQMKAILVSYKQLYGHEFIKSLKRSKCGQFGKELRIVIRCIQHPEKFFAKQLRMKNGDAREIVIRNVITRANIDIKEISRTYAAKTGSSLETLVRKEFNNNKDKISGIVADLLVRLIKG</sequence>
<keyword evidence="2" id="KW-0677">Repeat</keyword>
<dbReference type="SUPFAM" id="SSF47874">
    <property type="entry name" value="Annexin"/>
    <property type="match status" value="1"/>
</dbReference>
<feature type="binding site" evidence="6">
    <location>
        <position position="297"/>
    </location>
    <ligand>
        <name>Ca(2+)</name>
        <dbReference type="ChEBI" id="CHEBI:29108"/>
        <label>2</label>
    </ligand>
</feature>
<evidence type="ECO:0000256" key="3">
    <source>
        <dbReference type="ARBA" id="ARBA00022837"/>
    </source>
</evidence>
<protein>
    <submittedName>
        <fullName evidence="7">Putative Annexin-like protein</fullName>
    </submittedName>
</protein>
<dbReference type="GO" id="GO:0009409">
    <property type="term" value="P:response to cold"/>
    <property type="evidence" value="ECO:0007669"/>
    <property type="project" value="TreeGrafter"/>
</dbReference>
<dbReference type="GO" id="GO:0009651">
    <property type="term" value="P:response to salt stress"/>
    <property type="evidence" value="ECO:0007669"/>
    <property type="project" value="TreeGrafter"/>
</dbReference>
<dbReference type="PANTHER" id="PTHR10502:SF207">
    <property type="entry name" value="OS09G0368850 PROTEIN"/>
    <property type="match status" value="1"/>
</dbReference>
<feature type="binding site" evidence="6">
    <location>
        <position position="255"/>
    </location>
    <ligand>
        <name>Ca(2+)</name>
        <dbReference type="ChEBI" id="CHEBI:29108"/>
        <label>2</label>
    </ligand>
</feature>
<organism evidence="7">
    <name type="scientific">Davidia involucrata</name>
    <name type="common">Dove tree</name>
    <dbReference type="NCBI Taxonomy" id="16924"/>
    <lineage>
        <taxon>Eukaryota</taxon>
        <taxon>Viridiplantae</taxon>
        <taxon>Streptophyta</taxon>
        <taxon>Embryophyta</taxon>
        <taxon>Tracheophyta</taxon>
        <taxon>Spermatophyta</taxon>
        <taxon>Magnoliopsida</taxon>
        <taxon>eudicotyledons</taxon>
        <taxon>Gunneridae</taxon>
        <taxon>Pentapetalae</taxon>
        <taxon>asterids</taxon>
        <taxon>Cornales</taxon>
        <taxon>Nyssaceae</taxon>
        <taxon>Davidia</taxon>
    </lineage>
</organism>
<dbReference type="PANTHER" id="PTHR10502">
    <property type="entry name" value="ANNEXIN"/>
    <property type="match status" value="1"/>
</dbReference>
<dbReference type="InterPro" id="IPR001464">
    <property type="entry name" value="Annexin"/>
</dbReference>
<dbReference type="PRINTS" id="PR01814">
    <property type="entry name" value="ANNEXINPLANT"/>
</dbReference>
<dbReference type="PROSITE" id="PS51897">
    <property type="entry name" value="ANNEXIN_2"/>
    <property type="match status" value="2"/>
</dbReference>
<feature type="binding site" evidence="6">
    <location>
        <position position="257"/>
    </location>
    <ligand>
        <name>Ca(2+)</name>
        <dbReference type="ChEBI" id="CHEBI:29108"/>
        <label>2</label>
    </ligand>
</feature>
<keyword evidence="5" id="KW-0111">Calcium/phospholipid-binding</keyword>
<dbReference type="GO" id="GO:0009414">
    <property type="term" value="P:response to water deprivation"/>
    <property type="evidence" value="ECO:0007669"/>
    <property type="project" value="TreeGrafter"/>
</dbReference>
<evidence type="ECO:0000256" key="4">
    <source>
        <dbReference type="ARBA" id="ARBA00023216"/>
    </source>
</evidence>
<gene>
    <name evidence="7" type="ORF">Din_034367</name>
</gene>
<evidence type="ECO:0000256" key="1">
    <source>
        <dbReference type="ARBA" id="ARBA00022723"/>
    </source>
</evidence>
<dbReference type="GO" id="GO:0009408">
    <property type="term" value="P:response to heat"/>
    <property type="evidence" value="ECO:0007669"/>
    <property type="project" value="TreeGrafter"/>
</dbReference>
<dbReference type="AlphaFoldDB" id="A0A5B7B9R1"/>
<proteinExistence type="predicted"/>
<keyword evidence="4" id="KW-0041">Annexin</keyword>
<dbReference type="GO" id="GO:0005737">
    <property type="term" value="C:cytoplasm"/>
    <property type="evidence" value="ECO:0007669"/>
    <property type="project" value="TreeGrafter"/>
</dbReference>
<reference evidence="7" key="1">
    <citation type="submission" date="2019-08" db="EMBL/GenBank/DDBJ databases">
        <title>Reference gene set and small RNA set construction with multiple tissues from Davidia involucrata Baill.</title>
        <authorList>
            <person name="Yang H."/>
            <person name="Zhou C."/>
            <person name="Li G."/>
            <person name="Wang J."/>
            <person name="Gao P."/>
            <person name="Wang M."/>
            <person name="Wang R."/>
            <person name="Zhao Y."/>
        </authorList>
    </citation>
    <scope>NUCLEOTIDE SEQUENCE</scope>
    <source>
        <tissue evidence="7">Mixed with DoveR01_LX</tissue>
    </source>
</reference>
<evidence type="ECO:0000256" key="5">
    <source>
        <dbReference type="ARBA" id="ARBA00023302"/>
    </source>
</evidence>
<dbReference type="InterPro" id="IPR037104">
    <property type="entry name" value="Annexin_sf"/>
</dbReference>
<keyword evidence="1 6" id="KW-0479">Metal-binding</keyword>
<evidence type="ECO:0000256" key="2">
    <source>
        <dbReference type="ARBA" id="ARBA00022737"/>
    </source>
</evidence>